<dbReference type="RefSeq" id="WP_076603065.1">
    <property type="nucleotide sequence ID" value="NZ_FTMD01000010.1"/>
</dbReference>
<feature type="domain" description="RapA2 cadherin-like" evidence="2">
    <location>
        <begin position="497"/>
        <end position="551"/>
    </location>
</feature>
<protein>
    <recommendedName>
        <fullName evidence="2">RapA2 cadherin-like domain-containing protein</fullName>
    </recommendedName>
</protein>
<dbReference type="AlphaFoldDB" id="A0A1N6YL97"/>
<proteinExistence type="predicted"/>
<feature type="domain" description="RapA2 cadherin-like" evidence="2">
    <location>
        <begin position="578"/>
        <end position="645"/>
    </location>
</feature>
<dbReference type="OrthoDB" id="7006393at2"/>
<feature type="signal peptide" evidence="1">
    <location>
        <begin position="1"/>
        <end position="25"/>
    </location>
</feature>
<gene>
    <name evidence="3" type="ORF">SAMN05421829_110126</name>
</gene>
<evidence type="ECO:0000313" key="3">
    <source>
        <dbReference type="EMBL" id="SIR15306.1"/>
    </source>
</evidence>
<sequence length="769" mass="78542">MNKFKRNATAAGLLALALTSGPSQAVLERVGPPDNSPAIGGYPAWYQDTTGLALEFCNPLNLAEVEGGWCLLLPGDVPVVPEVFPTSYFDEHFWFAAGAGVTPASGGRALLTAALEGAFAADVVPGGQITFARVRLVLNPVPVTGAYRFIHPYGEKTIQAQAGDKIFFTDDVGINCPPGQFDCATQGSVGPFLLPADAPGGPELPPVAGPVPGKLYIADPARVGPVTGSTLPPFTDSVGQLRNHNVFRIEGPAGSGLGVDPVSGAHVDYLETTDFSLMGRVFTGTLPGRVEVDRASYERDATAIKLDVFATAAGTSSGRLPAQPRPVPAAPQLSFFDAPCAGTVDAVSGEILPPFQAPATATETQMVATNPGMYWAQIAPTVLPSSVCVKDLTARDVTGNVVPVYHPKTVSDQVSISVANFDRATGTLTVSAESSDRLVPPVLTLAYGNVRQDMAAGLTSLPNLIAPPSRVRVLSSAFGADDRLVRTAFAAGAPVGVPVAVNDTFSLSEDSLPTSFDVLANDTGATGGTVALDALPRFGTAVVNADGTIGYTPNPNANGTDLLTYTVTLGGQVSNTGTATIAITPVNDPPAAVNDSMSGVANTPLAINVIANDTDPDGAADIVAATNVTQPTGATVTVNGGVVTFTAPSGGTYSFTYYALDAAGTTSANPATVTVQVAAAETLSITRSEYITSKGRMRAQGTINPAAGQTIAVEFLNVSGAVIGFVGTGTADAVGNWSIDVATALPANATHIRTTSSNGTSRTATIARK</sequence>
<evidence type="ECO:0000256" key="1">
    <source>
        <dbReference type="SAM" id="SignalP"/>
    </source>
</evidence>
<dbReference type="Proteomes" id="UP000186819">
    <property type="component" value="Unassembled WGS sequence"/>
</dbReference>
<evidence type="ECO:0000313" key="4">
    <source>
        <dbReference type="Proteomes" id="UP000186819"/>
    </source>
</evidence>
<keyword evidence="4" id="KW-1185">Reference proteome</keyword>
<feature type="chain" id="PRO_5012297641" description="RapA2 cadherin-like domain-containing protein" evidence="1">
    <location>
        <begin position="26"/>
        <end position="769"/>
    </location>
</feature>
<reference evidence="4" key="1">
    <citation type="submission" date="2017-01" db="EMBL/GenBank/DDBJ databases">
        <authorList>
            <person name="Varghese N."/>
            <person name="Submissions S."/>
        </authorList>
    </citation>
    <scope>NUCLEOTIDE SEQUENCE [LARGE SCALE GENOMIC DNA]</scope>
    <source>
        <strain evidence="4">ATCC 51758</strain>
    </source>
</reference>
<name>A0A1N6YL97_9RHOO</name>
<organism evidence="3 4">
    <name type="scientific">Aromatoleum tolulyticum</name>
    <dbReference type="NCBI Taxonomy" id="34027"/>
    <lineage>
        <taxon>Bacteria</taxon>
        <taxon>Pseudomonadati</taxon>
        <taxon>Pseudomonadota</taxon>
        <taxon>Betaproteobacteria</taxon>
        <taxon>Rhodocyclales</taxon>
        <taxon>Rhodocyclaceae</taxon>
        <taxon>Aromatoleum</taxon>
    </lineage>
</organism>
<dbReference type="STRING" id="34027.SAMN05421829_110126"/>
<keyword evidence="1" id="KW-0732">Signal</keyword>
<dbReference type="Pfam" id="PF17803">
    <property type="entry name" value="Cadherin_4"/>
    <property type="match status" value="2"/>
</dbReference>
<dbReference type="Gene3D" id="2.60.40.2810">
    <property type="match status" value="2"/>
</dbReference>
<dbReference type="EMBL" id="FTMD01000010">
    <property type="protein sequence ID" value="SIR15306.1"/>
    <property type="molecule type" value="Genomic_DNA"/>
</dbReference>
<evidence type="ECO:0000259" key="2">
    <source>
        <dbReference type="Pfam" id="PF17803"/>
    </source>
</evidence>
<accession>A0A1N6YL97</accession>
<dbReference type="InterPro" id="IPR040853">
    <property type="entry name" value="RapA2_cadherin-like"/>
</dbReference>